<organism evidence="4 5">
    <name type="scientific">Nitrospirillum iridis</name>
    <dbReference type="NCBI Taxonomy" id="765888"/>
    <lineage>
        <taxon>Bacteria</taxon>
        <taxon>Pseudomonadati</taxon>
        <taxon>Pseudomonadota</taxon>
        <taxon>Alphaproteobacteria</taxon>
        <taxon>Rhodospirillales</taxon>
        <taxon>Azospirillaceae</taxon>
        <taxon>Nitrospirillum</taxon>
    </lineage>
</organism>
<protein>
    <submittedName>
        <fullName evidence="4">4-oxalocrotonate tautomerase</fullName>
        <ecNumber evidence="4">5.3.2.6</ecNumber>
    </submittedName>
</protein>
<dbReference type="EMBL" id="JACIIZ010000006">
    <property type="protein sequence ID" value="MBB6252076.1"/>
    <property type="molecule type" value="Genomic_DNA"/>
</dbReference>
<dbReference type="AlphaFoldDB" id="A0A7X0EEH8"/>
<comment type="caution">
    <text evidence="4">The sequence shown here is derived from an EMBL/GenBank/DDBJ whole genome shotgun (WGS) entry which is preliminary data.</text>
</comment>
<dbReference type="EC" id="5.3.2.6" evidence="4"/>
<evidence type="ECO:0000256" key="1">
    <source>
        <dbReference type="ARBA" id="ARBA00023235"/>
    </source>
</evidence>
<proteinExistence type="predicted"/>
<keyword evidence="1 4" id="KW-0413">Isomerase</keyword>
<evidence type="ECO:0000313" key="4">
    <source>
        <dbReference type="EMBL" id="MBB6252076.1"/>
    </source>
</evidence>
<name>A0A7X0EEH8_9PROT</name>
<feature type="active site" description="Proton acceptor; via imino nitrogen" evidence="2">
    <location>
        <position position="2"/>
    </location>
</feature>
<dbReference type="Pfam" id="PF01361">
    <property type="entry name" value="Tautomerase"/>
    <property type="match status" value="1"/>
</dbReference>
<reference evidence="4 5" key="1">
    <citation type="submission" date="2020-08" db="EMBL/GenBank/DDBJ databases">
        <title>Genomic Encyclopedia of Type Strains, Phase IV (KMG-IV): sequencing the most valuable type-strain genomes for metagenomic binning, comparative biology and taxonomic classification.</title>
        <authorList>
            <person name="Goeker M."/>
        </authorList>
    </citation>
    <scope>NUCLEOTIDE SEQUENCE [LARGE SCALE GENOMIC DNA]</scope>
    <source>
        <strain evidence="4 5">DSM 22198</strain>
    </source>
</reference>
<dbReference type="SUPFAM" id="SSF55331">
    <property type="entry name" value="Tautomerase/MIF"/>
    <property type="match status" value="1"/>
</dbReference>
<feature type="domain" description="4-oxalocrotonate tautomerase-like" evidence="3">
    <location>
        <begin position="2"/>
        <end position="52"/>
    </location>
</feature>
<sequence>MPHVIMKLYAGQSDEKKAALAEALAQAVIAVLGSREGAVSVGVEDVAPADWAEAVYRPDIVDKAATLFKKPDYNPL</sequence>
<dbReference type="InterPro" id="IPR014347">
    <property type="entry name" value="Tautomerase/MIF_sf"/>
</dbReference>
<dbReference type="PIRSF" id="PIRSF037799">
    <property type="entry name" value="Tautomer_YdcE_prd"/>
    <property type="match status" value="1"/>
</dbReference>
<keyword evidence="5" id="KW-1185">Reference proteome</keyword>
<evidence type="ECO:0000313" key="5">
    <source>
        <dbReference type="Proteomes" id="UP000539175"/>
    </source>
</evidence>
<accession>A0A7X0EEH8</accession>
<evidence type="ECO:0000256" key="2">
    <source>
        <dbReference type="PIRSR" id="PIRSR037799-1"/>
    </source>
</evidence>
<evidence type="ECO:0000259" key="3">
    <source>
        <dbReference type="Pfam" id="PF01361"/>
    </source>
</evidence>
<dbReference type="GO" id="GO:0016862">
    <property type="term" value="F:intramolecular oxidoreductase activity, interconverting keto- and enol-groups"/>
    <property type="evidence" value="ECO:0007669"/>
    <property type="project" value="InterPro"/>
</dbReference>
<dbReference type="RefSeq" id="WP_184801054.1">
    <property type="nucleotide sequence ID" value="NZ_JACIIZ010000006.1"/>
</dbReference>
<dbReference type="Proteomes" id="UP000539175">
    <property type="component" value="Unassembled WGS sequence"/>
</dbReference>
<dbReference type="InterPro" id="IPR004370">
    <property type="entry name" value="4-OT-like_dom"/>
</dbReference>
<gene>
    <name evidence="4" type="ORF">FHS74_002636</name>
</gene>
<dbReference type="GO" id="GO:0005737">
    <property type="term" value="C:cytoplasm"/>
    <property type="evidence" value="ECO:0007669"/>
    <property type="project" value="InterPro"/>
</dbReference>
<dbReference type="InterPro" id="IPR017284">
    <property type="entry name" value="Tautomerase_PptA"/>
</dbReference>
<dbReference type="Gene3D" id="3.30.429.10">
    <property type="entry name" value="Macrophage Migration Inhibitory Factor"/>
    <property type="match status" value="1"/>
</dbReference>